<dbReference type="Gene3D" id="3.40.50.720">
    <property type="entry name" value="NAD(P)-binding Rossmann-like Domain"/>
    <property type="match status" value="2"/>
</dbReference>
<protein>
    <submittedName>
        <fullName evidence="7">UDP-glucose dehydrogenase</fullName>
    </submittedName>
</protein>
<keyword evidence="5" id="KW-0472">Membrane</keyword>
<dbReference type="Proteomes" id="UP000009881">
    <property type="component" value="Unassembled WGS sequence"/>
</dbReference>
<dbReference type="SUPFAM" id="SSF52413">
    <property type="entry name" value="UDP-glucose/GDP-mannose dehydrogenase C-terminal domain"/>
    <property type="match status" value="1"/>
</dbReference>
<evidence type="ECO:0000313" key="7">
    <source>
        <dbReference type="EMBL" id="EKV29797.1"/>
    </source>
</evidence>
<dbReference type="GO" id="GO:0000271">
    <property type="term" value="P:polysaccharide biosynthetic process"/>
    <property type="evidence" value="ECO:0007669"/>
    <property type="project" value="InterPro"/>
</dbReference>
<dbReference type="Pfam" id="PF03721">
    <property type="entry name" value="UDPG_MGDP_dh_N"/>
    <property type="match status" value="1"/>
</dbReference>
<dbReference type="RefSeq" id="WP_009540887.1">
    <property type="nucleotide sequence ID" value="NZ_ANHY01000011.1"/>
</dbReference>
<dbReference type="AlphaFoldDB" id="K9GX29"/>
<evidence type="ECO:0000256" key="1">
    <source>
        <dbReference type="ARBA" id="ARBA00006601"/>
    </source>
</evidence>
<evidence type="ECO:0000256" key="2">
    <source>
        <dbReference type="ARBA" id="ARBA00023002"/>
    </source>
</evidence>
<evidence type="ECO:0000256" key="5">
    <source>
        <dbReference type="SAM" id="Phobius"/>
    </source>
</evidence>
<feature type="transmembrane region" description="Helical" evidence="5">
    <location>
        <begin position="12"/>
        <end position="35"/>
    </location>
</feature>
<feature type="domain" description="UDP-glucose/GDP-mannose dehydrogenase C-terminal" evidence="6">
    <location>
        <begin position="319"/>
        <end position="417"/>
    </location>
</feature>
<dbReference type="GO" id="GO:0051287">
    <property type="term" value="F:NAD binding"/>
    <property type="evidence" value="ECO:0007669"/>
    <property type="project" value="InterPro"/>
</dbReference>
<dbReference type="PANTHER" id="PTHR43491">
    <property type="entry name" value="UDP-N-ACETYL-D-MANNOSAMINE DEHYDROGENASE"/>
    <property type="match status" value="1"/>
</dbReference>
<dbReference type="SMART" id="SM00984">
    <property type="entry name" value="UDPG_MGDP_dh_C"/>
    <property type="match status" value="1"/>
</dbReference>
<accession>K9GX29</accession>
<sequence length="429" mass="45499">MSGLEGRPRIAVVGIGYVGLPVALAFASVASHRLIAFDTDPRRVEALARGVDETGEVSAADLKAADLRLTDDPAALAEADVHIVTVPTPVTEAHVPDLEPVRAAADAVGRHLRPGGTVVFESTLYPGATEQALIPVLEAASGLRCGRDFGVGYSPERINPGDTDHRFTNTAKVLAGSDSVTTEGLLALYGRVVEAPLHVAPSIAVAEAGKVLENTQRDVNIALMNEMALICHRLGLDSRDVLAAAGTKWNFLPFTPGLVGGHCIGVDPWFLAHRAEDAGAEADLVRTARRVNERVPAFIANEMLRRLMHRRSDGPPVVTVLGLSFKPDVPDLRNSKVLDIIAHLRRFDITVQVVDPVVPPATAPVPLTAPEDCAPADGVLVAVAHRAFRDAGWPLIARLLARPDAGVVADVPGLVEPGVVPRGVDLWWL</sequence>
<dbReference type="NCBIfam" id="TIGR03026">
    <property type="entry name" value="NDP-sugDHase"/>
    <property type="match status" value="1"/>
</dbReference>
<dbReference type="InterPro" id="IPR028359">
    <property type="entry name" value="UDP_ManNAc/GlcNAc_DH"/>
</dbReference>
<keyword evidence="5" id="KW-0812">Transmembrane</keyword>
<dbReference type="PATRIC" id="fig|1238182.3.peg.2443"/>
<dbReference type="eggNOG" id="COG0677">
    <property type="taxonomic scope" value="Bacteria"/>
</dbReference>
<comment type="similarity">
    <text evidence="1 4">Belongs to the UDP-glucose/GDP-mannose dehydrogenase family.</text>
</comment>
<evidence type="ECO:0000259" key="6">
    <source>
        <dbReference type="SMART" id="SM00984"/>
    </source>
</evidence>
<name>K9GX29_9PROT</name>
<dbReference type="InterPro" id="IPR036220">
    <property type="entry name" value="UDP-Glc/GDP-Man_DH_C_sf"/>
</dbReference>
<dbReference type="PIRSF" id="PIRSF000124">
    <property type="entry name" value="UDPglc_GDPman_dh"/>
    <property type="match status" value="1"/>
</dbReference>
<comment type="caution">
    <text evidence="7">The sequence shown here is derived from an EMBL/GenBank/DDBJ whole genome shotgun (WGS) entry which is preliminary data.</text>
</comment>
<dbReference type="InterPro" id="IPR017476">
    <property type="entry name" value="UDP-Glc/GDP-Man"/>
</dbReference>
<organism evidence="7 8">
    <name type="scientific">Caenispirillum salinarum AK4</name>
    <dbReference type="NCBI Taxonomy" id="1238182"/>
    <lineage>
        <taxon>Bacteria</taxon>
        <taxon>Pseudomonadati</taxon>
        <taxon>Pseudomonadota</taxon>
        <taxon>Alphaproteobacteria</taxon>
        <taxon>Rhodospirillales</taxon>
        <taxon>Novispirillaceae</taxon>
        <taxon>Caenispirillum</taxon>
    </lineage>
</organism>
<proteinExistence type="inferred from homology"/>
<dbReference type="PIRSF" id="PIRSF500136">
    <property type="entry name" value="UDP_ManNAc_DH"/>
    <property type="match status" value="1"/>
</dbReference>
<gene>
    <name evidence="7" type="ORF">C882_0227</name>
</gene>
<dbReference type="SUPFAM" id="SSF51735">
    <property type="entry name" value="NAD(P)-binding Rossmann-fold domains"/>
    <property type="match status" value="1"/>
</dbReference>
<dbReference type="InterPro" id="IPR008927">
    <property type="entry name" value="6-PGluconate_DH-like_C_sf"/>
</dbReference>
<dbReference type="PANTHER" id="PTHR43491:SF2">
    <property type="entry name" value="UDP-N-ACETYL-D-MANNOSAMINE DEHYDROGENASE"/>
    <property type="match status" value="1"/>
</dbReference>
<dbReference type="GO" id="GO:0016616">
    <property type="term" value="F:oxidoreductase activity, acting on the CH-OH group of donors, NAD or NADP as acceptor"/>
    <property type="evidence" value="ECO:0007669"/>
    <property type="project" value="InterPro"/>
</dbReference>
<dbReference type="GO" id="GO:0016628">
    <property type="term" value="F:oxidoreductase activity, acting on the CH-CH group of donors, NAD or NADP as acceptor"/>
    <property type="evidence" value="ECO:0007669"/>
    <property type="project" value="InterPro"/>
</dbReference>
<dbReference type="Pfam" id="PF03720">
    <property type="entry name" value="UDPG_MGDP_dh_C"/>
    <property type="match status" value="1"/>
</dbReference>
<keyword evidence="2" id="KW-0560">Oxidoreductase</keyword>
<dbReference type="InterPro" id="IPR001732">
    <property type="entry name" value="UDP-Glc/GDP-Man_DH_N"/>
</dbReference>
<dbReference type="InterPro" id="IPR014026">
    <property type="entry name" value="UDP-Glc/GDP-Man_DH_dimer"/>
</dbReference>
<dbReference type="EMBL" id="ANHY01000011">
    <property type="protein sequence ID" value="EKV29797.1"/>
    <property type="molecule type" value="Genomic_DNA"/>
</dbReference>
<dbReference type="InterPro" id="IPR014027">
    <property type="entry name" value="UDP-Glc/GDP-Man_DH_C"/>
</dbReference>
<evidence type="ECO:0000256" key="4">
    <source>
        <dbReference type="PIRNR" id="PIRNR000124"/>
    </source>
</evidence>
<dbReference type="SUPFAM" id="SSF48179">
    <property type="entry name" value="6-phosphogluconate dehydrogenase C-terminal domain-like"/>
    <property type="match status" value="1"/>
</dbReference>
<dbReference type="InterPro" id="IPR036291">
    <property type="entry name" value="NAD(P)-bd_dom_sf"/>
</dbReference>
<evidence type="ECO:0000256" key="3">
    <source>
        <dbReference type="ARBA" id="ARBA00023027"/>
    </source>
</evidence>
<evidence type="ECO:0000313" key="8">
    <source>
        <dbReference type="Proteomes" id="UP000009881"/>
    </source>
</evidence>
<keyword evidence="5" id="KW-1133">Transmembrane helix</keyword>
<keyword evidence="8" id="KW-1185">Reference proteome</keyword>
<reference evidence="7 8" key="1">
    <citation type="journal article" date="2013" name="Genome Announc.">
        <title>Draft Genome Sequence of an Alphaproteobacterium, Caenispirillum salinarum AK4(T), Isolated from a Solar Saltern.</title>
        <authorList>
            <person name="Khatri I."/>
            <person name="Singh A."/>
            <person name="Korpole S."/>
            <person name="Pinnaka A.K."/>
            <person name="Subramanian S."/>
        </authorList>
    </citation>
    <scope>NUCLEOTIDE SEQUENCE [LARGE SCALE GENOMIC DNA]</scope>
    <source>
        <strain evidence="7 8">AK4</strain>
    </source>
</reference>
<dbReference type="STRING" id="1238182.C882_0227"/>
<keyword evidence="3" id="KW-0520">NAD</keyword>
<dbReference type="Pfam" id="PF00984">
    <property type="entry name" value="UDPG_MGDP_dh"/>
    <property type="match status" value="1"/>
</dbReference>